<name>A0A553GX21_9PSED</name>
<protein>
    <submittedName>
        <fullName evidence="3">Membrane integrity-associated transporter subunit PqiC</fullName>
    </submittedName>
</protein>
<dbReference type="Proteomes" id="UP000315235">
    <property type="component" value="Unassembled WGS sequence"/>
</dbReference>
<reference evidence="3 4" key="1">
    <citation type="submission" date="2019-07" db="EMBL/GenBank/DDBJ databases">
        <title>Pseudomonas mangiferae sp. nov., isolated from bark of mango tree in Thailand.</title>
        <authorList>
            <person name="Srisuk N."/>
            <person name="Anurat P."/>
        </authorList>
    </citation>
    <scope>NUCLEOTIDE SEQUENCE [LARGE SCALE GENOMIC DNA]</scope>
    <source>
        <strain evidence="3 4">DMKU_BBB3-04</strain>
    </source>
</reference>
<dbReference type="AlphaFoldDB" id="A0A553GX21"/>
<feature type="compositionally biased region" description="Low complexity" evidence="1">
    <location>
        <begin position="196"/>
        <end position="215"/>
    </location>
</feature>
<dbReference type="PROSITE" id="PS51257">
    <property type="entry name" value="PROKAR_LIPOPROTEIN"/>
    <property type="match status" value="1"/>
</dbReference>
<dbReference type="SUPFAM" id="SSF159594">
    <property type="entry name" value="XCC0632-like"/>
    <property type="match status" value="1"/>
</dbReference>
<gene>
    <name evidence="3" type="ORF">FM069_14860</name>
</gene>
<dbReference type="Pfam" id="PF03886">
    <property type="entry name" value="ABC_trans_aux"/>
    <property type="match status" value="1"/>
</dbReference>
<feature type="region of interest" description="Disordered" evidence="1">
    <location>
        <begin position="196"/>
        <end position="234"/>
    </location>
</feature>
<keyword evidence="4" id="KW-1185">Reference proteome</keyword>
<dbReference type="Gene3D" id="3.40.50.10610">
    <property type="entry name" value="ABC-type transport auxiliary lipoprotein component"/>
    <property type="match status" value="1"/>
</dbReference>
<dbReference type="InterPro" id="IPR005586">
    <property type="entry name" value="ABC_trans_aux"/>
</dbReference>
<evidence type="ECO:0000256" key="1">
    <source>
        <dbReference type="SAM" id="MobiDB-lite"/>
    </source>
</evidence>
<dbReference type="EMBL" id="VJOY01000010">
    <property type="protein sequence ID" value="TRX74023.1"/>
    <property type="molecule type" value="Genomic_DNA"/>
</dbReference>
<comment type="caution">
    <text evidence="3">The sequence shown here is derived from an EMBL/GenBank/DDBJ whole genome shotgun (WGS) entry which is preliminary data.</text>
</comment>
<sequence length="240" mass="25985">MNRVRLPILLLLAGVLGLGGCAARAPIPLYQLDNGSPELPKKNQGVAVLLGPVHVADYLQREALLQRRADGSLVAARDGRWAGSLSADIDQVLLRQLASRLDSQRLVLAPTQPGFTPDIQVLLSISRFDSGPELPAVLEAQWRLLDRNGRLRDSRLVRLEQPHQGTPAAQVEAQSVLLRRLAEQLSIAVQPLATAQASAVASPASEPPKSSQSPSRAHTPDKPRIPMASPVRNDVEVFRF</sequence>
<accession>A0A553GX21</accession>
<evidence type="ECO:0000259" key="2">
    <source>
        <dbReference type="Pfam" id="PF03886"/>
    </source>
</evidence>
<feature type="domain" description="ABC-type transport auxiliary lipoprotein component" evidence="2">
    <location>
        <begin position="30"/>
        <end position="185"/>
    </location>
</feature>
<evidence type="ECO:0000313" key="4">
    <source>
        <dbReference type="Proteomes" id="UP000315235"/>
    </source>
</evidence>
<dbReference type="OrthoDB" id="7025370at2"/>
<proteinExistence type="predicted"/>
<organism evidence="3 4">
    <name type="scientific">Pseudomonas mangiferae</name>
    <dbReference type="NCBI Taxonomy" id="2593654"/>
    <lineage>
        <taxon>Bacteria</taxon>
        <taxon>Pseudomonadati</taxon>
        <taxon>Pseudomonadota</taxon>
        <taxon>Gammaproteobacteria</taxon>
        <taxon>Pseudomonadales</taxon>
        <taxon>Pseudomonadaceae</taxon>
        <taxon>Pseudomonas</taxon>
    </lineage>
</organism>
<evidence type="ECO:0000313" key="3">
    <source>
        <dbReference type="EMBL" id="TRX74023.1"/>
    </source>
</evidence>
<dbReference type="RefSeq" id="WP_143489149.1">
    <property type="nucleotide sequence ID" value="NZ_VJOY01000010.1"/>
</dbReference>